<reference evidence="3" key="1">
    <citation type="submission" date="2022-07" db="EMBL/GenBank/DDBJ databases">
        <title>Phylogenomic reconstructions and comparative analyses of Kickxellomycotina fungi.</title>
        <authorList>
            <person name="Reynolds N.K."/>
            <person name="Stajich J.E."/>
            <person name="Barry K."/>
            <person name="Grigoriev I.V."/>
            <person name="Crous P."/>
            <person name="Smith M.E."/>
        </authorList>
    </citation>
    <scope>NUCLEOTIDE SEQUENCE</scope>
    <source>
        <strain evidence="3">NBRC 105413</strain>
    </source>
</reference>
<gene>
    <name evidence="3" type="ORF">LPJ64_000554</name>
</gene>
<feature type="compositionally biased region" description="Low complexity" evidence="1">
    <location>
        <begin position="522"/>
        <end position="533"/>
    </location>
</feature>
<dbReference type="InterPro" id="IPR044822">
    <property type="entry name" value="Myb_DNA-bind_4"/>
</dbReference>
<dbReference type="Gene3D" id="1.10.10.60">
    <property type="entry name" value="Homeodomain-like"/>
    <property type="match status" value="1"/>
</dbReference>
<feature type="compositionally biased region" description="Low complexity" evidence="1">
    <location>
        <begin position="58"/>
        <end position="75"/>
    </location>
</feature>
<evidence type="ECO:0000313" key="4">
    <source>
        <dbReference type="Proteomes" id="UP001145021"/>
    </source>
</evidence>
<dbReference type="AlphaFoldDB" id="A0A9W8CKS2"/>
<proteinExistence type="predicted"/>
<feature type="region of interest" description="Disordered" evidence="1">
    <location>
        <begin position="235"/>
        <end position="266"/>
    </location>
</feature>
<evidence type="ECO:0000256" key="1">
    <source>
        <dbReference type="SAM" id="MobiDB-lite"/>
    </source>
</evidence>
<evidence type="ECO:0000259" key="2">
    <source>
        <dbReference type="Pfam" id="PF13837"/>
    </source>
</evidence>
<feature type="compositionally biased region" description="Basic and acidic residues" evidence="1">
    <location>
        <begin position="1"/>
        <end position="56"/>
    </location>
</feature>
<dbReference type="Pfam" id="PF13837">
    <property type="entry name" value="Myb_DNA-bind_4"/>
    <property type="match status" value="1"/>
</dbReference>
<accession>A0A9W8CKS2</accession>
<feature type="domain" description="Myb/SANT-like DNA-binding" evidence="2">
    <location>
        <begin position="276"/>
        <end position="352"/>
    </location>
</feature>
<dbReference type="EMBL" id="JANBOH010000011">
    <property type="protein sequence ID" value="KAJ1648101.1"/>
    <property type="molecule type" value="Genomic_DNA"/>
</dbReference>
<evidence type="ECO:0000313" key="3">
    <source>
        <dbReference type="EMBL" id="KAJ1648101.1"/>
    </source>
</evidence>
<protein>
    <recommendedName>
        <fullName evidence="2">Myb/SANT-like DNA-binding domain-containing protein</fullName>
    </recommendedName>
</protein>
<comment type="caution">
    <text evidence="3">The sequence shown here is derived from an EMBL/GenBank/DDBJ whole genome shotgun (WGS) entry which is preliminary data.</text>
</comment>
<organism evidence="3 4">
    <name type="scientific">Coemansia asiatica</name>
    <dbReference type="NCBI Taxonomy" id="1052880"/>
    <lineage>
        <taxon>Eukaryota</taxon>
        <taxon>Fungi</taxon>
        <taxon>Fungi incertae sedis</taxon>
        <taxon>Zoopagomycota</taxon>
        <taxon>Kickxellomycotina</taxon>
        <taxon>Kickxellomycetes</taxon>
        <taxon>Kickxellales</taxon>
        <taxon>Kickxellaceae</taxon>
        <taxon>Coemansia</taxon>
    </lineage>
</organism>
<feature type="region of interest" description="Disordered" evidence="1">
    <location>
        <begin position="393"/>
        <end position="425"/>
    </location>
</feature>
<sequence>MDAEMADVKDHIIEQEESQRLHDENQHQHQEVEDDNMGEHDVGGEEHEHAHTHDQDQDAQQYDQQYDGSYVQQYEEGGEEGAENMYEGAAEDEYEQDPNGVSYEVAVDAAAAVASAVAAAAVPGDQEYDEHHVEDGAQEYADQQGEEGVQNYGDQQHDGYMDDPNAHHYAEQDLSGQQEELVDDQTLAAHPATSREMEVAESMVVDAEHEVSQAMSRYDYSSNPDGLQTLAATSSAMGGHDALSTPSRSHHQHSLNSPSQMHSDQKPMMPKFNRSRNWSHDETKILLSELDRIVNNNPDERREAVLRSHATFEEIAECLRGKGYSNRDGQGCMIRWRNLLRVYKQQRASLAEGNPPSNHPNMQYASSIENIYRFPPDTGSAGTSAGAYHMHSENSPTADVNTPRASHSRTWSQANGGGSAYETPARKRAREMNVLSEHIEQVDQKIDHATDYIAQQNENLRTLDERLARTEDALKQSVTALETLNATLVEKDSKRDELEKQLLATVQALSQVIATNKPEDLQQSQSQQQQQEQISEELKQE</sequence>
<keyword evidence="4" id="KW-1185">Reference proteome</keyword>
<feature type="region of interest" description="Disordered" evidence="1">
    <location>
        <begin position="517"/>
        <end position="541"/>
    </location>
</feature>
<feature type="compositionally biased region" description="Polar residues" evidence="1">
    <location>
        <begin position="393"/>
        <end position="414"/>
    </location>
</feature>
<dbReference type="Proteomes" id="UP001145021">
    <property type="component" value="Unassembled WGS sequence"/>
</dbReference>
<feature type="region of interest" description="Disordered" evidence="1">
    <location>
        <begin position="1"/>
        <end position="97"/>
    </location>
</feature>
<name>A0A9W8CKS2_9FUNG</name>